<organism evidence="1">
    <name type="scientific">Rhizophora mucronata</name>
    <name type="common">Asiatic mangrove</name>
    <dbReference type="NCBI Taxonomy" id="61149"/>
    <lineage>
        <taxon>Eukaryota</taxon>
        <taxon>Viridiplantae</taxon>
        <taxon>Streptophyta</taxon>
        <taxon>Embryophyta</taxon>
        <taxon>Tracheophyta</taxon>
        <taxon>Spermatophyta</taxon>
        <taxon>Magnoliopsida</taxon>
        <taxon>eudicotyledons</taxon>
        <taxon>Gunneridae</taxon>
        <taxon>Pentapetalae</taxon>
        <taxon>rosids</taxon>
        <taxon>fabids</taxon>
        <taxon>Malpighiales</taxon>
        <taxon>Rhizophoraceae</taxon>
        <taxon>Rhizophora</taxon>
    </lineage>
</organism>
<reference evidence="1" key="1">
    <citation type="submission" date="2018-02" db="EMBL/GenBank/DDBJ databases">
        <title>Rhizophora mucronata_Transcriptome.</title>
        <authorList>
            <person name="Meera S.P."/>
            <person name="Sreeshan A."/>
            <person name="Augustine A."/>
        </authorList>
    </citation>
    <scope>NUCLEOTIDE SEQUENCE</scope>
    <source>
        <tissue evidence="1">Leaf</tissue>
    </source>
</reference>
<proteinExistence type="predicted"/>
<accession>A0A2P2NUC3</accession>
<protein>
    <submittedName>
        <fullName evidence="1">Uncharacterized protein</fullName>
    </submittedName>
</protein>
<dbReference type="EMBL" id="GGEC01065601">
    <property type="protein sequence ID" value="MBX46085.1"/>
    <property type="molecule type" value="Transcribed_RNA"/>
</dbReference>
<sequence>MKMRLSIPQFKRRPNPLPVKFF</sequence>
<dbReference type="AlphaFoldDB" id="A0A2P2NUC3"/>
<evidence type="ECO:0000313" key="1">
    <source>
        <dbReference type="EMBL" id="MBX46085.1"/>
    </source>
</evidence>
<name>A0A2P2NUC3_RHIMU</name>